<evidence type="ECO:0000313" key="9">
    <source>
        <dbReference type="EMBL" id="KIQ67758.1"/>
    </source>
</evidence>
<keyword evidence="10" id="KW-1185">Reference proteome</keyword>
<dbReference type="PROSITE" id="PS51900">
    <property type="entry name" value="CB"/>
    <property type="match status" value="1"/>
</dbReference>
<dbReference type="CDD" id="cd00801">
    <property type="entry name" value="INT_P4_C"/>
    <property type="match status" value="1"/>
</dbReference>
<dbReference type="PROSITE" id="PS51898">
    <property type="entry name" value="TYR_RECOMBINASE"/>
    <property type="match status" value="1"/>
</dbReference>
<dbReference type="GO" id="GO:0006310">
    <property type="term" value="P:DNA recombination"/>
    <property type="evidence" value="ECO:0007669"/>
    <property type="project" value="UniProtKB-KW"/>
</dbReference>
<dbReference type="GO" id="GO:0015074">
    <property type="term" value="P:DNA integration"/>
    <property type="evidence" value="ECO:0007669"/>
    <property type="project" value="UniProtKB-KW"/>
</dbReference>
<feature type="domain" description="Tyr recombinase" evidence="7">
    <location>
        <begin position="108"/>
        <end position="283"/>
    </location>
</feature>
<dbReference type="PATRIC" id="fig|1123501.6.peg.3844"/>
<sequence length="301" mass="33588">MPTFAEATRIVYDINRPSWRNPKHAAQFLSTLETYAFPRIGQMSVADVTAADVEAILAPIWRTKAETARRVRQRIGKVMKLAMKRKWRADDPSAVSGEELGRHSTSQTPRKALPYSDVPAFLAAVRQSKATGATKLAMELLVLTAARSGEIRLARWDEIDLANATWTIPAQRMKAGREHRVPLSDRAVTVLRDAQRLADESGLVFPGTRYGKPLSDATLQKLTRELGFDVHVHGFRSTFRVWAQERSTAPREVAEMALAHVVKNKVEAAYARSDLFDLRRRLMETWAAAATAAMADVVRVA</sequence>
<evidence type="ECO:0000256" key="6">
    <source>
        <dbReference type="SAM" id="MobiDB-lite"/>
    </source>
</evidence>
<comment type="caution">
    <text evidence="9">The sequence shown here is derived from an EMBL/GenBank/DDBJ whole genome shotgun (WGS) entry which is preliminary data.</text>
</comment>
<dbReference type="AlphaFoldDB" id="A0A0D0Q9R4"/>
<dbReference type="InterPro" id="IPR044068">
    <property type="entry name" value="CB"/>
</dbReference>
<dbReference type="Pfam" id="PF00589">
    <property type="entry name" value="Phage_integrase"/>
    <property type="match status" value="1"/>
</dbReference>
<keyword evidence="3 5" id="KW-0238">DNA-binding</keyword>
<dbReference type="InterPro" id="IPR002104">
    <property type="entry name" value="Integrase_catalytic"/>
</dbReference>
<dbReference type="EMBL" id="AONG01000020">
    <property type="protein sequence ID" value="KIQ67758.1"/>
    <property type="molecule type" value="Genomic_DNA"/>
</dbReference>
<feature type="domain" description="Core-binding (CB)" evidence="8">
    <location>
        <begin position="2"/>
        <end position="83"/>
    </location>
</feature>
<keyword evidence="2" id="KW-0229">DNA integration</keyword>
<dbReference type="InterPro" id="IPR013762">
    <property type="entry name" value="Integrase-like_cat_sf"/>
</dbReference>
<dbReference type="SUPFAM" id="SSF56349">
    <property type="entry name" value="DNA breaking-rejoining enzymes"/>
    <property type="match status" value="1"/>
</dbReference>
<comment type="similarity">
    <text evidence="1">Belongs to the 'phage' integrase family.</text>
</comment>
<evidence type="ECO:0000256" key="1">
    <source>
        <dbReference type="ARBA" id="ARBA00008857"/>
    </source>
</evidence>
<reference evidence="9 10" key="1">
    <citation type="submission" date="2013-01" db="EMBL/GenBank/DDBJ databases">
        <authorList>
            <person name="Fiebig A."/>
            <person name="Goeker M."/>
            <person name="Klenk H.-P.P."/>
        </authorList>
    </citation>
    <scope>NUCLEOTIDE SEQUENCE [LARGE SCALE GENOMIC DNA]</scope>
    <source>
        <strain evidence="9 10">DSM 24838</strain>
    </source>
</reference>
<dbReference type="Gene3D" id="1.10.443.10">
    <property type="entry name" value="Intergrase catalytic core"/>
    <property type="match status" value="1"/>
</dbReference>
<dbReference type="PANTHER" id="PTHR30629:SF2">
    <property type="entry name" value="PROPHAGE INTEGRASE INTS-RELATED"/>
    <property type="match status" value="1"/>
</dbReference>
<dbReference type="InterPro" id="IPR010998">
    <property type="entry name" value="Integrase_recombinase_N"/>
</dbReference>
<dbReference type="PANTHER" id="PTHR30629">
    <property type="entry name" value="PROPHAGE INTEGRASE"/>
    <property type="match status" value="1"/>
</dbReference>
<name>A0A0D0Q9R4_9RHOB</name>
<evidence type="ECO:0000256" key="4">
    <source>
        <dbReference type="ARBA" id="ARBA00023172"/>
    </source>
</evidence>
<feature type="region of interest" description="Disordered" evidence="6">
    <location>
        <begin position="90"/>
        <end position="109"/>
    </location>
</feature>
<dbReference type="RefSeq" id="WP_254657736.1">
    <property type="nucleotide sequence ID" value="NZ_KN848375.1"/>
</dbReference>
<evidence type="ECO:0000256" key="3">
    <source>
        <dbReference type="ARBA" id="ARBA00023125"/>
    </source>
</evidence>
<evidence type="ECO:0000256" key="2">
    <source>
        <dbReference type="ARBA" id="ARBA00022908"/>
    </source>
</evidence>
<evidence type="ECO:0000313" key="10">
    <source>
        <dbReference type="Proteomes" id="UP000035100"/>
    </source>
</evidence>
<organism evidence="9 10">
    <name type="scientific">Wenxinia marina DSM 24838</name>
    <dbReference type="NCBI Taxonomy" id="1123501"/>
    <lineage>
        <taxon>Bacteria</taxon>
        <taxon>Pseudomonadati</taxon>
        <taxon>Pseudomonadota</taxon>
        <taxon>Alphaproteobacteria</taxon>
        <taxon>Rhodobacterales</taxon>
        <taxon>Roseobacteraceae</taxon>
        <taxon>Wenxinia</taxon>
    </lineage>
</organism>
<evidence type="ECO:0000256" key="5">
    <source>
        <dbReference type="PROSITE-ProRule" id="PRU01248"/>
    </source>
</evidence>
<evidence type="ECO:0000259" key="8">
    <source>
        <dbReference type="PROSITE" id="PS51900"/>
    </source>
</evidence>
<dbReference type="InterPro" id="IPR050808">
    <property type="entry name" value="Phage_Integrase"/>
</dbReference>
<dbReference type="InterPro" id="IPR053876">
    <property type="entry name" value="Phage_int_M"/>
</dbReference>
<dbReference type="Gene3D" id="1.10.150.130">
    <property type="match status" value="1"/>
</dbReference>
<protein>
    <submittedName>
        <fullName evidence="9">Integrase</fullName>
    </submittedName>
</protein>
<dbReference type="STRING" id="1123501.Wenmar_03718"/>
<dbReference type="Pfam" id="PF22022">
    <property type="entry name" value="Phage_int_M"/>
    <property type="match status" value="1"/>
</dbReference>
<keyword evidence="4" id="KW-0233">DNA recombination</keyword>
<gene>
    <name evidence="9" type="ORF">Wenmar_03718</name>
</gene>
<dbReference type="GO" id="GO:0003677">
    <property type="term" value="F:DNA binding"/>
    <property type="evidence" value="ECO:0007669"/>
    <property type="project" value="UniProtKB-UniRule"/>
</dbReference>
<accession>A0A0D0Q9R4</accession>
<dbReference type="eggNOG" id="COG0582">
    <property type="taxonomic scope" value="Bacteria"/>
</dbReference>
<dbReference type="InterPro" id="IPR011010">
    <property type="entry name" value="DNA_brk_join_enz"/>
</dbReference>
<evidence type="ECO:0000259" key="7">
    <source>
        <dbReference type="PROSITE" id="PS51898"/>
    </source>
</evidence>
<proteinExistence type="inferred from homology"/>
<dbReference type="Proteomes" id="UP000035100">
    <property type="component" value="Unassembled WGS sequence"/>
</dbReference>